<dbReference type="RefSeq" id="WP_099117899.1">
    <property type="nucleotide sequence ID" value="NZ_NJAK01000001.1"/>
</dbReference>
<dbReference type="GO" id="GO:0015171">
    <property type="term" value="F:amino acid transmembrane transporter activity"/>
    <property type="evidence" value="ECO:0007669"/>
    <property type="project" value="TreeGrafter"/>
</dbReference>
<evidence type="ECO:0000313" key="8">
    <source>
        <dbReference type="EMBL" id="PHM63000.1"/>
    </source>
</evidence>
<keyword evidence="9" id="KW-1185">Reference proteome</keyword>
<dbReference type="InterPro" id="IPR001123">
    <property type="entry name" value="LeuE-type"/>
</dbReference>
<keyword evidence="2" id="KW-1003">Cell membrane</keyword>
<feature type="transmembrane region" description="Helical" evidence="7">
    <location>
        <begin position="139"/>
        <end position="159"/>
    </location>
</feature>
<evidence type="ECO:0000256" key="7">
    <source>
        <dbReference type="SAM" id="Phobius"/>
    </source>
</evidence>
<dbReference type="GO" id="GO:0033228">
    <property type="term" value="P:cysteine export across plasma membrane"/>
    <property type="evidence" value="ECO:0007669"/>
    <property type="project" value="TreeGrafter"/>
</dbReference>
<dbReference type="EMBL" id="NJAK01000001">
    <property type="protein sequence ID" value="PHM63000.1"/>
    <property type="molecule type" value="Genomic_DNA"/>
</dbReference>
<gene>
    <name evidence="8" type="ORF">Xish_02227</name>
</gene>
<feature type="transmembrane region" description="Helical" evidence="7">
    <location>
        <begin position="109"/>
        <end position="127"/>
    </location>
</feature>
<keyword evidence="5 7" id="KW-1133">Transmembrane helix</keyword>
<feature type="transmembrane region" description="Helical" evidence="7">
    <location>
        <begin position="42"/>
        <end position="62"/>
    </location>
</feature>
<dbReference type="PANTHER" id="PTHR30086:SF20">
    <property type="entry name" value="ARGININE EXPORTER PROTEIN ARGO-RELATED"/>
    <property type="match status" value="1"/>
</dbReference>
<comment type="caution">
    <text evidence="8">The sequence shown here is derived from an EMBL/GenBank/DDBJ whole genome shotgun (WGS) entry which is preliminary data.</text>
</comment>
<dbReference type="PANTHER" id="PTHR30086">
    <property type="entry name" value="ARGININE EXPORTER PROTEIN ARGO"/>
    <property type="match status" value="1"/>
</dbReference>
<evidence type="ECO:0000313" key="9">
    <source>
        <dbReference type="Proteomes" id="UP000222168"/>
    </source>
</evidence>
<feature type="transmembrane region" description="Helical" evidence="7">
    <location>
        <begin position="6"/>
        <end position="30"/>
    </location>
</feature>
<feature type="transmembrane region" description="Helical" evidence="7">
    <location>
        <begin position="68"/>
        <end position="88"/>
    </location>
</feature>
<keyword evidence="4" id="KW-0813">Transport</keyword>
<reference evidence="8 9" key="1">
    <citation type="journal article" date="2017" name="Nat. Microbiol.">
        <title>Natural product diversity associated with the nematode symbionts Photorhabdus and Xenorhabdus.</title>
        <authorList>
            <person name="Tobias N.J."/>
            <person name="Wolff H."/>
            <person name="Djahanschiri B."/>
            <person name="Grundmann F."/>
            <person name="Kronenwerth M."/>
            <person name="Shi Y.M."/>
            <person name="Simonyi S."/>
            <person name="Grun P."/>
            <person name="Shapiro-Ilan D."/>
            <person name="Pidot S.J."/>
            <person name="Stinear T.P."/>
            <person name="Ebersberger I."/>
            <person name="Bode H.B."/>
        </authorList>
    </citation>
    <scope>NUCLEOTIDE SEQUENCE [LARGE SCALE GENOMIC DNA]</scope>
    <source>
        <strain evidence="8 9">DSM 22670</strain>
    </source>
</reference>
<evidence type="ECO:0000256" key="4">
    <source>
        <dbReference type="ARBA" id="ARBA00022970"/>
    </source>
</evidence>
<evidence type="ECO:0000256" key="1">
    <source>
        <dbReference type="ARBA" id="ARBA00004651"/>
    </source>
</evidence>
<comment type="subcellular location">
    <subcellularLocation>
        <location evidence="1">Cell membrane</location>
        <topology evidence="1">Multi-pass membrane protein</topology>
    </subcellularLocation>
</comment>
<keyword evidence="3 7" id="KW-0812">Transmembrane</keyword>
<dbReference type="GO" id="GO:0005886">
    <property type="term" value="C:plasma membrane"/>
    <property type="evidence" value="ECO:0007669"/>
    <property type="project" value="UniProtKB-SubCell"/>
</dbReference>
<proteinExistence type="predicted"/>
<feature type="transmembrane region" description="Helical" evidence="7">
    <location>
        <begin position="171"/>
        <end position="195"/>
    </location>
</feature>
<keyword evidence="6 7" id="KW-0472">Membrane</keyword>
<dbReference type="AlphaFoldDB" id="A0A2D0KHT4"/>
<dbReference type="Proteomes" id="UP000222168">
    <property type="component" value="Unassembled WGS sequence"/>
</dbReference>
<organism evidence="8 9">
    <name type="scientific">Xenorhabdus ishibashii</name>
    <dbReference type="NCBI Taxonomy" id="1034471"/>
    <lineage>
        <taxon>Bacteria</taxon>
        <taxon>Pseudomonadati</taxon>
        <taxon>Pseudomonadota</taxon>
        <taxon>Gammaproteobacteria</taxon>
        <taxon>Enterobacterales</taxon>
        <taxon>Morganellaceae</taxon>
        <taxon>Xenorhabdus</taxon>
    </lineage>
</organism>
<name>A0A2D0KHT4_9GAMM</name>
<accession>A0A2D0KHT4</accession>
<dbReference type="OrthoDB" id="6710777at2"/>
<evidence type="ECO:0000256" key="2">
    <source>
        <dbReference type="ARBA" id="ARBA00022475"/>
    </source>
</evidence>
<protein>
    <submittedName>
        <fullName evidence="8">CmaU protein</fullName>
    </submittedName>
</protein>
<keyword evidence="4" id="KW-0029">Amino-acid transport</keyword>
<sequence length="196" mass="21851">MILVNSTLTMITGIGFVLLIPGPTNTLLLVSGLKNGVFKASPLIIAEVFGYIMAIGVWGVSLSTILKGVYWFPEIIKALCSFYIFYLATKVWSYGRTSYYEHKISFPQMVLASALNPKAILFVSLFIPKYSFNSINEFAFLIFLFIMIVIPIGFLWVSLGGIIRKQSSQNLLFIIYKVASVILMAFSCILFLSLLA</sequence>
<dbReference type="Pfam" id="PF01810">
    <property type="entry name" value="LysE"/>
    <property type="match status" value="1"/>
</dbReference>
<evidence type="ECO:0000256" key="6">
    <source>
        <dbReference type="ARBA" id="ARBA00023136"/>
    </source>
</evidence>
<evidence type="ECO:0000256" key="5">
    <source>
        <dbReference type="ARBA" id="ARBA00022989"/>
    </source>
</evidence>
<evidence type="ECO:0000256" key="3">
    <source>
        <dbReference type="ARBA" id="ARBA00022692"/>
    </source>
</evidence>